<sequence>MDSFTAQFFGQDSWLAYLVLPAISMATGLILAKVCFLLLRVSNKRRPSSLKEHIIQAFKKPVYSLLPLVFLYPLVSYFSLGFYARKTMEAVIIVNLAWLLIAGVKVLEEMVKRKFEVADEHLAKDRKVLTQLRFIRSMALVIIVTLAVAAILWNIPSVKQVGSTILTSAGVAGIIIGVAAQKSIANLVTGFQLAFTQPLKIDDEVMIAGEFGTVEDITLTYVVIKTWDWRRLVLPLNFFNDKPFVNWSFSSKDIVNTVFFYVDYSFPVPALRKKFLEILEGNLLWDKRVANLQVTQIEDRMMQLRATFSTANASNGWDLRCSLREDLIQYIEQNYPDALPKLRRMDSEAV</sequence>
<comment type="subcellular location">
    <subcellularLocation>
        <location evidence="1">Membrane</location>
    </subcellularLocation>
</comment>
<feature type="transmembrane region" description="Helical" evidence="5">
    <location>
        <begin position="134"/>
        <end position="155"/>
    </location>
</feature>
<protein>
    <submittedName>
        <fullName evidence="7">Mechanosensitive ion channel family protein</fullName>
    </submittedName>
</protein>
<feature type="transmembrane region" description="Helical" evidence="5">
    <location>
        <begin position="161"/>
        <end position="180"/>
    </location>
</feature>
<dbReference type="EMBL" id="JBHTHY010000005">
    <property type="protein sequence ID" value="MFD0797330.1"/>
    <property type="molecule type" value="Genomic_DNA"/>
</dbReference>
<evidence type="ECO:0000259" key="6">
    <source>
        <dbReference type="Pfam" id="PF00924"/>
    </source>
</evidence>
<dbReference type="Gene3D" id="1.10.287.1260">
    <property type="match status" value="1"/>
</dbReference>
<dbReference type="PANTHER" id="PTHR30566:SF25">
    <property type="entry name" value="INNER MEMBRANE PROTEIN"/>
    <property type="match status" value="1"/>
</dbReference>
<dbReference type="InterPro" id="IPR010920">
    <property type="entry name" value="LSM_dom_sf"/>
</dbReference>
<dbReference type="Gene3D" id="2.30.30.60">
    <property type="match status" value="1"/>
</dbReference>
<keyword evidence="8" id="KW-1185">Reference proteome</keyword>
<accession>A0ABW3B2I3</accession>
<feature type="domain" description="Mechanosensitive ion channel MscS" evidence="6">
    <location>
        <begin position="183"/>
        <end position="248"/>
    </location>
</feature>
<feature type="transmembrane region" description="Helical" evidence="5">
    <location>
        <begin position="90"/>
        <end position="107"/>
    </location>
</feature>
<keyword evidence="4 5" id="KW-0472">Membrane</keyword>
<feature type="transmembrane region" description="Helical" evidence="5">
    <location>
        <begin position="14"/>
        <end position="41"/>
    </location>
</feature>
<evidence type="ECO:0000313" key="8">
    <source>
        <dbReference type="Proteomes" id="UP001597012"/>
    </source>
</evidence>
<organism evidence="7 8">
    <name type="scientific">Maribacter chungangensis</name>
    <dbReference type="NCBI Taxonomy" id="1069117"/>
    <lineage>
        <taxon>Bacteria</taxon>
        <taxon>Pseudomonadati</taxon>
        <taxon>Bacteroidota</taxon>
        <taxon>Flavobacteriia</taxon>
        <taxon>Flavobacteriales</taxon>
        <taxon>Flavobacteriaceae</taxon>
        <taxon>Maribacter</taxon>
    </lineage>
</organism>
<dbReference type="Pfam" id="PF00924">
    <property type="entry name" value="MS_channel_2nd"/>
    <property type="match status" value="1"/>
</dbReference>
<reference evidence="8" key="1">
    <citation type="journal article" date="2019" name="Int. J. Syst. Evol. Microbiol.">
        <title>The Global Catalogue of Microorganisms (GCM) 10K type strain sequencing project: providing services to taxonomists for standard genome sequencing and annotation.</title>
        <authorList>
            <consortium name="The Broad Institute Genomics Platform"/>
            <consortium name="The Broad Institute Genome Sequencing Center for Infectious Disease"/>
            <person name="Wu L."/>
            <person name="Ma J."/>
        </authorList>
    </citation>
    <scope>NUCLEOTIDE SEQUENCE [LARGE SCALE GENOMIC DNA]</scope>
    <source>
        <strain evidence="8">CCUG 61948</strain>
    </source>
</reference>
<dbReference type="Proteomes" id="UP001597012">
    <property type="component" value="Unassembled WGS sequence"/>
</dbReference>
<evidence type="ECO:0000256" key="4">
    <source>
        <dbReference type="ARBA" id="ARBA00023136"/>
    </source>
</evidence>
<dbReference type="InterPro" id="IPR023408">
    <property type="entry name" value="MscS_beta-dom_sf"/>
</dbReference>
<evidence type="ECO:0000256" key="3">
    <source>
        <dbReference type="ARBA" id="ARBA00022989"/>
    </source>
</evidence>
<proteinExistence type="predicted"/>
<evidence type="ECO:0000313" key="7">
    <source>
        <dbReference type="EMBL" id="MFD0797330.1"/>
    </source>
</evidence>
<dbReference type="PANTHER" id="PTHR30566">
    <property type="entry name" value="YNAI-RELATED MECHANOSENSITIVE ION CHANNEL"/>
    <property type="match status" value="1"/>
</dbReference>
<feature type="transmembrane region" description="Helical" evidence="5">
    <location>
        <begin position="62"/>
        <end position="84"/>
    </location>
</feature>
<evidence type="ECO:0000256" key="2">
    <source>
        <dbReference type="ARBA" id="ARBA00022692"/>
    </source>
</evidence>
<keyword evidence="3 5" id="KW-1133">Transmembrane helix</keyword>
<keyword evidence="2 5" id="KW-0812">Transmembrane</keyword>
<evidence type="ECO:0000256" key="5">
    <source>
        <dbReference type="SAM" id="Phobius"/>
    </source>
</evidence>
<comment type="caution">
    <text evidence="7">The sequence shown here is derived from an EMBL/GenBank/DDBJ whole genome shotgun (WGS) entry which is preliminary data.</text>
</comment>
<name>A0ABW3B2I3_9FLAO</name>
<gene>
    <name evidence="7" type="ORF">ACFQZJ_07655</name>
</gene>
<dbReference type="InterPro" id="IPR006685">
    <property type="entry name" value="MscS_channel_2nd"/>
</dbReference>
<dbReference type="SUPFAM" id="SSF50182">
    <property type="entry name" value="Sm-like ribonucleoproteins"/>
    <property type="match status" value="1"/>
</dbReference>
<evidence type="ECO:0000256" key="1">
    <source>
        <dbReference type="ARBA" id="ARBA00004370"/>
    </source>
</evidence>
<dbReference type="RefSeq" id="WP_379933584.1">
    <property type="nucleotide sequence ID" value="NZ_JBHTHY010000005.1"/>
</dbReference>